<dbReference type="OrthoDB" id="8571at10239"/>
<evidence type="ECO:0000313" key="2">
    <source>
        <dbReference type="Proteomes" id="UP000223025"/>
    </source>
</evidence>
<name>A0A2L0UZK6_9CAUD</name>
<dbReference type="KEGG" id="vg:40088180"/>
<proteinExistence type="predicted"/>
<organism evidence="1 2">
    <name type="scientific">Agrobacterium phage Atu_ph07</name>
    <dbReference type="NCBI Taxonomy" id="2024264"/>
    <lineage>
        <taxon>Viruses</taxon>
        <taxon>Duplodnaviria</taxon>
        <taxon>Heunggongvirae</taxon>
        <taxon>Uroviricota</taxon>
        <taxon>Caudoviricetes</taxon>
        <taxon>Polybotosvirus</taxon>
        <taxon>Polybotosvirus Atuph07</taxon>
    </lineage>
</organism>
<dbReference type="EMBL" id="MF403008">
    <property type="protein sequence ID" value="AUZ94959.1"/>
    <property type="molecule type" value="Genomic_DNA"/>
</dbReference>
<dbReference type="Proteomes" id="UP000223025">
    <property type="component" value="Segment"/>
</dbReference>
<dbReference type="GeneID" id="40088180"/>
<reference evidence="1 2" key="1">
    <citation type="submission" date="2017-06" db="EMBL/GenBank/DDBJ databases">
        <authorList>
            <person name="Kim H.J."/>
            <person name="Triplett B.A."/>
        </authorList>
    </citation>
    <scope>NUCLEOTIDE SEQUENCE [LARGE SCALE GENOMIC DNA]</scope>
</reference>
<sequence length="198" mass="21663">MTTLDLSKQEMFGHVLIKDVTTGEVLVDKHNQINYETMSIALARGLAGRPEGNIQEMQFGSGGSAVSGTGGITYFPPNVVGINAELYNPTYYKVVNDQSPLNTDPSKNYIEVRHLTGTVYSDVIIKCTLEYSEPAGQEAFDDSNDLDSPFVFDEIGLKTYSPAGPEQGSLISHCIFSPVAKSLNRMIEIVYTIRIITS</sequence>
<dbReference type="RefSeq" id="YP_009611842.1">
    <property type="nucleotide sequence ID" value="NC_042013.1"/>
</dbReference>
<evidence type="ECO:0000313" key="1">
    <source>
        <dbReference type="EMBL" id="AUZ94959.1"/>
    </source>
</evidence>
<keyword evidence="2" id="KW-1185">Reference proteome</keyword>
<protein>
    <submittedName>
        <fullName evidence="1">Uncharacterized protein</fullName>
    </submittedName>
</protein>
<accession>A0A2L0UZK6</accession>